<dbReference type="GO" id="GO:0042796">
    <property type="term" value="P:snRNA transcription by RNA polymerase III"/>
    <property type="evidence" value="ECO:0007669"/>
    <property type="project" value="TreeGrafter"/>
</dbReference>
<feature type="compositionally biased region" description="Polar residues" evidence="5">
    <location>
        <begin position="490"/>
        <end position="509"/>
    </location>
</feature>
<accession>A0A0P1BIQ3</accession>
<feature type="domain" description="HTH myb-type" evidence="8">
    <location>
        <begin position="136"/>
        <end position="186"/>
    </location>
</feature>
<feature type="domain" description="HTH myb-type" evidence="8">
    <location>
        <begin position="28"/>
        <end position="82"/>
    </location>
</feature>
<keyword evidence="3" id="KW-0804">Transcription</keyword>
<keyword evidence="4" id="KW-0539">Nucleus</keyword>
<evidence type="ECO:0000256" key="3">
    <source>
        <dbReference type="ARBA" id="ARBA00023163"/>
    </source>
</evidence>
<keyword evidence="2" id="KW-0238">DNA-binding</keyword>
<dbReference type="InterPro" id="IPR017930">
    <property type="entry name" value="Myb_dom"/>
</dbReference>
<dbReference type="CDD" id="cd00167">
    <property type="entry name" value="SANT"/>
    <property type="match status" value="3"/>
</dbReference>
<sequence length="582" mass="64464">MSAPSLLPQAIVMSRNFVAMPPATRISKRCPWTPEEERLLVEAVTKETPGCIDWHRVASALPPNRNNKDARKRWVCMRDRATSSSGAWTDEEDERLRHAIAKNGPQWMQVAKEVRTRNSEQCSKRWHDVLDPTICRSPWTPEEDERLLNLVRAVGRHWSRIAHEHFGRRTGLSLKNRYMYLVRVRARQAMESRQSSAGDNEMTTNDMYARRGSESVVRISQVGSNRRHTISNATSPVKTSFDHSEIEVPSQSPYFSFQNGRMQSHIDHPQAHRPVPQHAFSSWLAGETPHRGHEQAVYDDRSISPQWVTAPMQQHNTQGSSSCSNSPQTSYASWQTLTPASSTEVSPHYQTSPCGGLDQGAGVSPMESVGSYYCQPRTLLSSPSEPRNSFGAYAANYSAFDEAEGTAGLIGPTRHNRAHTISALVHNGPALPLIHHTSPMRHTMSGAPRPHLNPYMTRGEALVSHTVEHSVPPAIGPPAGLDGVKREQTESNQGMTPSTSVNSTLSNNPDLWRCDTEGSISNNTSSSDMDDDVDPSIPLPHQRNRNHSLTLSCAANLDEAESKALMLSGTISTSPSAAQQWM</sequence>
<dbReference type="InterPro" id="IPR051575">
    <property type="entry name" value="Myb-like_DNA-bd"/>
</dbReference>
<feature type="domain" description="Myb-like" evidence="6">
    <location>
        <begin position="131"/>
        <end position="182"/>
    </location>
</feature>
<evidence type="ECO:0000259" key="6">
    <source>
        <dbReference type="PROSITE" id="PS50090"/>
    </source>
</evidence>
<proteinExistence type="predicted"/>
<dbReference type="PROSITE" id="PS50090">
    <property type="entry name" value="MYB_LIKE"/>
    <property type="match status" value="3"/>
</dbReference>
<dbReference type="PANTHER" id="PTHR46621:SF1">
    <property type="entry name" value="SNRNA-ACTIVATING PROTEIN COMPLEX SUBUNIT 4"/>
    <property type="match status" value="1"/>
</dbReference>
<protein>
    <submittedName>
        <fullName evidence="9">Transcription factor, Myb superfamily</fullName>
    </submittedName>
</protein>
<dbReference type="PROSITE" id="PS51293">
    <property type="entry name" value="SANT"/>
    <property type="match status" value="1"/>
</dbReference>
<evidence type="ECO:0000256" key="4">
    <source>
        <dbReference type="ARBA" id="ARBA00023242"/>
    </source>
</evidence>
<evidence type="ECO:0000313" key="10">
    <source>
        <dbReference type="Proteomes" id="UP000054845"/>
    </source>
</evidence>
<feature type="region of interest" description="Disordered" evidence="5">
    <location>
        <begin position="475"/>
        <end position="534"/>
    </location>
</feature>
<evidence type="ECO:0000313" key="9">
    <source>
        <dbReference type="EMBL" id="CEH15528.1"/>
    </source>
</evidence>
<dbReference type="EMBL" id="CCYA01000264">
    <property type="protein sequence ID" value="CEH15528.1"/>
    <property type="molecule type" value="Genomic_DNA"/>
</dbReference>
<evidence type="ECO:0000259" key="7">
    <source>
        <dbReference type="PROSITE" id="PS51293"/>
    </source>
</evidence>
<feature type="region of interest" description="Disordered" evidence="5">
    <location>
        <begin position="312"/>
        <end position="361"/>
    </location>
</feature>
<dbReference type="GO" id="GO:0000978">
    <property type="term" value="F:RNA polymerase II cis-regulatory region sequence-specific DNA binding"/>
    <property type="evidence" value="ECO:0007669"/>
    <property type="project" value="TreeGrafter"/>
</dbReference>
<dbReference type="Proteomes" id="UP000054845">
    <property type="component" value="Unassembled WGS sequence"/>
</dbReference>
<feature type="domain" description="HTH myb-type" evidence="8">
    <location>
        <begin position="86"/>
        <end position="134"/>
    </location>
</feature>
<dbReference type="PROSITE" id="PS51294">
    <property type="entry name" value="HTH_MYB"/>
    <property type="match status" value="3"/>
</dbReference>
<keyword evidence="10" id="KW-1185">Reference proteome</keyword>
<dbReference type="SUPFAM" id="SSF46689">
    <property type="entry name" value="Homeodomain-like"/>
    <property type="match status" value="3"/>
</dbReference>
<dbReference type="Gene3D" id="1.10.10.60">
    <property type="entry name" value="Homeodomain-like"/>
    <property type="match status" value="3"/>
</dbReference>
<dbReference type="AlphaFoldDB" id="A0A0P1BIQ3"/>
<dbReference type="STRING" id="401625.A0A0P1BIQ3"/>
<dbReference type="GO" id="GO:0042795">
    <property type="term" value="P:snRNA transcription by RNA polymerase II"/>
    <property type="evidence" value="ECO:0007669"/>
    <property type="project" value="TreeGrafter"/>
</dbReference>
<name>A0A0P1BIQ3_9BASI</name>
<organism evidence="9 10">
    <name type="scientific">Ceraceosorus bombacis</name>
    <dbReference type="NCBI Taxonomy" id="401625"/>
    <lineage>
        <taxon>Eukaryota</taxon>
        <taxon>Fungi</taxon>
        <taxon>Dikarya</taxon>
        <taxon>Basidiomycota</taxon>
        <taxon>Ustilaginomycotina</taxon>
        <taxon>Exobasidiomycetes</taxon>
        <taxon>Ceraceosorales</taxon>
        <taxon>Ceraceosoraceae</taxon>
        <taxon>Ceraceosorus</taxon>
    </lineage>
</organism>
<feature type="domain" description="SANT" evidence="7">
    <location>
        <begin position="83"/>
        <end position="122"/>
    </location>
</feature>
<dbReference type="GO" id="GO:0019185">
    <property type="term" value="C:snRNA-activating protein complex"/>
    <property type="evidence" value="ECO:0007669"/>
    <property type="project" value="TreeGrafter"/>
</dbReference>
<dbReference type="InterPro" id="IPR001005">
    <property type="entry name" value="SANT/Myb"/>
</dbReference>
<dbReference type="Pfam" id="PF13921">
    <property type="entry name" value="Myb_DNA-bind_6"/>
    <property type="match status" value="1"/>
</dbReference>
<keyword evidence="1" id="KW-0805">Transcription regulation</keyword>
<evidence type="ECO:0000256" key="5">
    <source>
        <dbReference type="SAM" id="MobiDB-lite"/>
    </source>
</evidence>
<dbReference type="PANTHER" id="PTHR46621">
    <property type="entry name" value="SNRNA-ACTIVATING PROTEIN COMPLEX SUBUNIT 4"/>
    <property type="match status" value="1"/>
</dbReference>
<feature type="domain" description="Myb-like" evidence="6">
    <location>
        <begin position="80"/>
        <end position="130"/>
    </location>
</feature>
<dbReference type="Pfam" id="PF00249">
    <property type="entry name" value="Myb_DNA-binding"/>
    <property type="match status" value="1"/>
</dbReference>
<dbReference type="OrthoDB" id="2143914at2759"/>
<reference evidence="10" key="1">
    <citation type="submission" date="2014-09" db="EMBL/GenBank/DDBJ databases">
        <authorList>
            <person name="Sharma Rahul"/>
            <person name="Thines Marco"/>
        </authorList>
    </citation>
    <scope>NUCLEOTIDE SEQUENCE [LARGE SCALE GENOMIC DNA]</scope>
</reference>
<feature type="compositionally biased region" description="Polar residues" evidence="5">
    <location>
        <begin position="312"/>
        <end position="353"/>
    </location>
</feature>
<dbReference type="GO" id="GO:0001006">
    <property type="term" value="F:RNA polymerase III type 3 promoter sequence-specific DNA binding"/>
    <property type="evidence" value="ECO:0007669"/>
    <property type="project" value="TreeGrafter"/>
</dbReference>
<dbReference type="InterPro" id="IPR017884">
    <property type="entry name" value="SANT_dom"/>
</dbReference>
<evidence type="ECO:0000256" key="2">
    <source>
        <dbReference type="ARBA" id="ARBA00023125"/>
    </source>
</evidence>
<dbReference type="SMART" id="SM00717">
    <property type="entry name" value="SANT"/>
    <property type="match status" value="3"/>
</dbReference>
<feature type="domain" description="Myb-like" evidence="6">
    <location>
        <begin position="28"/>
        <end position="74"/>
    </location>
</feature>
<evidence type="ECO:0000259" key="8">
    <source>
        <dbReference type="PROSITE" id="PS51294"/>
    </source>
</evidence>
<evidence type="ECO:0000256" key="1">
    <source>
        <dbReference type="ARBA" id="ARBA00023015"/>
    </source>
</evidence>
<dbReference type="InterPro" id="IPR009057">
    <property type="entry name" value="Homeodomain-like_sf"/>
</dbReference>